<dbReference type="Proteomes" id="UP001597601">
    <property type="component" value="Unassembled WGS sequence"/>
</dbReference>
<sequence length="251" mass="29776">MLKKIFATMCLLFNFVFADAQQFTSRDLIGRWQNARVKGGNVTFLTKSTGLWLSNDGFLYNKMNYSTNDRKDVIELKFTYEIDRKHPKYARFKIKFLNDSTFLMRYLWGIPKNADTSNKKVAVYKKIKKELPDTEMRYPTYKDILGVWGSKLKDTTRYEKFTFVDTSTLYIQTSTQGLNKLRYTIDFKKQPIPLDIYYQDKLIKQCFIGFYNRDAIRLEHFEPNKRGDHFTVFGGNAHLYREKEKAVVNKQ</sequence>
<dbReference type="EMBL" id="JBHUON010000006">
    <property type="protein sequence ID" value="MFD2864537.1"/>
    <property type="molecule type" value="Genomic_DNA"/>
</dbReference>
<comment type="caution">
    <text evidence="2">The sequence shown here is derived from an EMBL/GenBank/DDBJ whole genome shotgun (WGS) entry which is preliminary data.</text>
</comment>
<feature type="chain" id="PRO_5045262087" description="DUF3108 domain-containing protein" evidence="1">
    <location>
        <begin position="21"/>
        <end position="251"/>
    </location>
</feature>
<keyword evidence="3" id="KW-1185">Reference proteome</keyword>
<dbReference type="RefSeq" id="WP_377125163.1">
    <property type="nucleotide sequence ID" value="NZ_JBHUON010000006.1"/>
</dbReference>
<proteinExistence type="predicted"/>
<accession>A0ABW5XNB7</accession>
<reference evidence="3" key="1">
    <citation type="journal article" date="2019" name="Int. J. Syst. Evol. Microbiol.">
        <title>The Global Catalogue of Microorganisms (GCM) 10K type strain sequencing project: providing services to taxonomists for standard genome sequencing and annotation.</title>
        <authorList>
            <consortium name="The Broad Institute Genomics Platform"/>
            <consortium name="The Broad Institute Genome Sequencing Center for Infectious Disease"/>
            <person name="Wu L."/>
            <person name="Ma J."/>
        </authorList>
    </citation>
    <scope>NUCLEOTIDE SEQUENCE [LARGE SCALE GENOMIC DNA]</scope>
    <source>
        <strain evidence="3">KCTC 52232</strain>
    </source>
</reference>
<feature type="signal peptide" evidence="1">
    <location>
        <begin position="1"/>
        <end position="20"/>
    </location>
</feature>
<gene>
    <name evidence="2" type="ORF">ACFSYC_07520</name>
</gene>
<organism evidence="2 3">
    <name type="scientific">Mucilaginibacter antarcticus</name>
    <dbReference type="NCBI Taxonomy" id="1855725"/>
    <lineage>
        <taxon>Bacteria</taxon>
        <taxon>Pseudomonadati</taxon>
        <taxon>Bacteroidota</taxon>
        <taxon>Sphingobacteriia</taxon>
        <taxon>Sphingobacteriales</taxon>
        <taxon>Sphingobacteriaceae</taxon>
        <taxon>Mucilaginibacter</taxon>
    </lineage>
</organism>
<evidence type="ECO:0000313" key="2">
    <source>
        <dbReference type="EMBL" id="MFD2864537.1"/>
    </source>
</evidence>
<evidence type="ECO:0008006" key="4">
    <source>
        <dbReference type="Google" id="ProtNLM"/>
    </source>
</evidence>
<evidence type="ECO:0000256" key="1">
    <source>
        <dbReference type="SAM" id="SignalP"/>
    </source>
</evidence>
<protein>
    <recommendedName>
        <fullName evidence="4">DUF3108 domain-containing protein</fullName>
    </recommendedName>
</protein>
<evidence type="ECO:0000313" key="3">
    <source>
        <dbReference type="Proteomes" id="UP001597601"/>
    </source>
</evidence>
<keyword evidence="1" id="KW-0732">Signal</keyword>
<name>A0ABW5XNB7_9SPHI</name>